<feature type="compositionally biased region" description="Low complexity" evidence="1">
    <location>
        <begin position="95"/>
        <end position="108"/>
    </location>
</feature>
<reference evidence="3" key="1">
    <citation type="submission" date="2021-01" db="EMBL/GenBank/DDBJ databases">
        <authorList>
            <person name="Corre E."/>
            <person name="Pelletier E."/>
            <person name="Niang G."/>
            <person name="Scheremetjew M."/>
            <person name="Finn R."/>
            <person name="Kale V."/>
            <person name="Holt S."/>
            <person name="Cochrane G."/>
            <person name="Meng A."/>
            <person name="Brown T."/>
            <person name="Cohen L."/>
        </authorList>
    </citation>
    <scope>NUCLEOTIDE SEQUENCE</scope>
    <source>
        <strain evidence="3">CCMP1320</strain>
    </source>
</reference>
<keyword evidence="2" id="KW-0472">Membrane</keyword>
<feature type="compositionally biased region" description="Basic residues" evidence="1">
    <location>
        <begin position="118"/>
        <end position="128"/>
    </location>
</feature>
<keyword evidence="2" id="KW-1133">Transmembrane helix</keyword>
<evidence type="ECO:0000313" key="3">
    <source>
        <dbReference type="EMBL" id="CAE0497174.1"/>
    </source>
</evidence>
<feature type="region of interest" description="Disordered" evidence="1">
    <location>
        <begin position="48"/>
        <end position="138"/>
    </location>
</feature>
<evidence type="ECO:0000256" key="1">
    <source>
        <dbReference type="SAM" id="MobiDB-lite"/>
    </source>
</evidence>
<evidence type="ECO:0000256" key="2">
    <source>
        <dbReference type="SAM" id="Phobius"/>
    </source>
</evidence>
<protein>
    <submittedName>
        <fullName evidence="3">Uncharacterized protein</fullName>
    </submittedName>
</protein>
<feature type="compositionally biased region" description="Polar residues" evidence="1">
    <location>
        <begin position="129"/>
        <end position="138"/>
    </location>
</feature>
<accession>A0A7S3QYA4</accession>
<organism evidence="3">
    <name type="scientific">Dunaliella tertiolecta</name>
    <name type="common">Green alga</name>
    <dbReference type="NCBI Taxonomy" id="3047"/>
    <lineage>
        <taxon>Eukaryota</taxon>
        <taxon>Viridiplantae</taxon>
        <taxon>Chlorophyta</taxon>
        <taxon>core chlorophytes</taxon>
        <taxon>Chlorophyceae</taxon>
        <taxon>CS clade</taxon>
        <taxon>Chlamydomonadales</taxon>
        <taxon>Dunaliellaceae</taxon>
        <taxon>Dunaliella</taxon>
    </lineage>
</organism>
<dbReference type="AlphaFoldDB" id="A0A7S3QYA4"/>
<proteinExistence type="predicted"/>
<gene>
    <name evidence="3" type="ORF">DTER00134_LOCUS12247</name>
</gene>
<feature type="transmembrane region" description="Helical" evidence="2">
    <location>
        <begin position="12"/>
        <end position="31"/>
    </location>
</feature>
<dbReference type="EMBL" id="HBIP01020611">
    <property type="protein sequence ID" value="CAE0497174.1"/>
    <property type="molecule type" value="Transcribed_RNA"/>
</dbReference>
<name>A0A7S3QYA4_DUNTE</name>
<keyword evidence="2" id="KW-0812">Transmembrane</keyword>
<sequence length="138" mass="14948">MLTSFVERDGMARTVLLMLGMTTIACLSYTWGYSEGMHNARTLVRMEQQHNEDVAASVARTEAEHKRTTGHGLSAYKEQQQPQQLAGKPGSVKQSSGHASLASTSSHGYESGQQAKARSGHSSRRHRALQSTDAAFAA</sequence>